<dbReference type="EMBL" id="RSCL01000001">
    <property type="protein sequence ID" value="RUT10171.1"/>
    <property type="molecule type" value="Genomic_DNA"/>
</dbReference>
<evidence type="ECO:0000313" key="1">
    <source>
        <dbReference type="EMBL" id="RUT10171.1"/>
    </source>
</evidence>
<reference evidence="1" key="1">
    <citation type="submission" date="2018-12" db="EMBL/GenBank/DDBJ databases">
        <authorList>
            <person name="Will S."/>
            <person name="Neumann-Schaal M."/>
            <person name="Henke P."/>
        </authorList>
    </citation>
    <scope>NUCLEOTIDE SEQUENCE</scope>
    <source>
        <strain evidence="1">PCC 7102</strain>
    </source>
</reference>
<name>A0A433VVQ1_9CYAN</name>
<dbReference type="AlphaFoldDB" id="A0A433VVQ1"/>
<evidence type="ECO:0000313" key="2">
    <source>
        <dbReference type="Proteomes" id="UP000271624"/>
    </source>
</evidence>
<sequence>MFDELFNNLKNNLKEFVTSKVEEAGKELEKRFGVPEAIEPFTLIRRFTTADSTVTQGGIAINGETWQIEAYNDGYNQQLVNISEPLRSVILFEVVEPDVQECVLACRFYARALNTEKSIRVCLGFARKGQWGTTTTYRASSLTQSGDFQLYETRAHYKKETDSCKIQITVQFESSGILLIRDIELLQAAVKPQPSN</sequence>
<comment type="caution">
    <text evidence="1">The sequence shown here is derived from an EMBL/GenBank/DDBJ whole genome shotgun (WGS) entry which is preliminary data.</text>
</comment>
<organism evidence="1 2">
    <name type="scientific">Dulcicalothrix desertica PCC 7102</name>
    <dbReference type="NCBI Taxonomy" id="232991"/>
    <lineage>
        <taxon>Bacteria</taxon>
        <taxon>Bacillati</taxon>
        <taxon>Cyanobacteriota</taxon>
        <taxon>Cyanophyceae</taxon>
        <taxon>Nostocales</taxon>
        <taxon>Calotrichaceae</taxon>
        <taxon>Dulcicalothrix</taxon>
    </lineage>
</organism>
<dbReference type="OrthoDB" id="564869at2"/>
<protein>
    <submittedName>
        <fullName evidence="1">Uncharacterized protein</fullName>
    </submittedName>
</protein>
<dbReference type="RefSeq" id="WP_127078793.1">
    <property type="nucleotide sequence ID" value="NZ_RSCL01000001.1"/>
</dbReference>
<gene>
    <name evidence="1" type="ORF">DSM106972_006660</name>
</gene>
<proteinExistence type="predicted"/>
<accession>A0A433VVQ1</accession>
<reference evidence="1" key="2">
    <citation type="journal article" date="2019" name="Genome Biol. Evol.">
        <title>Day and night: Metabolic profiles and evolutionary relationships of six axenic non-marine cyanobacteria.</title>
        <authorList>
            <person name="Will S.E."/>
            <person name="Henke P."/>
            <person name="Boedeker C."/>
            <person name="Huang S."/>
            <person name="Brinkmann H."/>
            <person name="Rohde M."/>
            <person name="Jarek M."/>
            <person name="Friedl T."/>
            <person name="Seufert S."/>
            <person name="Schumacher M."/>
            <person name="Overmann J."/>
            <person name="Neumann-Schaal M."/>
            <person name="Petersen J."/>
        </authorList>
    </citation>
    <scope>NUCLEOTIDE SEQUENCE [LARGE SCALE GENOMIC DNA]</scope>
    <source>
        <strain evidence="1">PCC 7102</strain>
    </source>
</reference>
<keyword evidence="2" id="KW-1185">Reference proteome</keyword>
<dbReference type="Proteomes" id="UP000271624">
    <property type="component" value="Unassembled WGS sequence"/>
</dbReference>